<evidence type="ECO:0000313" key="2">
    <source>
        <dbReference type="Proteomes" id="UP001177021"/>
    </source>
</evidence>
<comment type="caution">
    <text evidence="1">The sequence shown here is derived from an EMBL/GenBank/DDBJ whole genome shotgun (WGS) entry which is preliminary data.</text>
</comment>
<dbReference type="EMBL" id="CASHSV030000002">
    <property type="protein sequence ID" value="CAJ2635999.1"/>
    <property type="molecule type" value="Genomic_DNA"/>
</dbReference>
<gene>
    <name evidence="1" type="ORF">MILVUS5_LOCUS6569</name>
</gene>
<sequence>MLIYSISIYAWPVSLLRDLERWIKNFIWSGDINQRKLVTVAWKKVCKPYSQGGLGVRSLITLNDASNLKLCWDLFNSQEQWAILLRSRTFRSRNCITHHIHSTIWSGVKAEFNVVLENSRFIIGGGSTVNFWRDTWCGDVSLEHSLQITDMQLLHTKVKEMIQNHQWHIPPEIEVRFPNLMHMLEHITIPLEDKPDSLAWKHSDSGDLTLRQAYLFKDHQLPQLQWAKTIWCKDIPPSKSLVAWRLMHCKLPTDENLLLRGCNLPSMCSMCLKEVESSFHLFFQCSYAVNVWNWFSRIIGLNLHFNSVEDIWLLCDRNWQPQCRIVILAGLVNIISTIWFIRNQVRFNNNHIPWEKVVTLISSNVSLSENLDFHSSFVAELCGVMKAIETAIIHNWLNLWIETDSNLAVLAFKSNSLVPWMIRNRWQNCKLLARRMNLIITHIYREGNVIADSLANFGLNTDNALFFWEPPSCIVNSLNRNKLGIPNFRFKSY</sequence>
<accession>A0ACB0ITS9</accession>
<protein>
    <submittedName>
        <fullName evidence="1">Uncharacterized protein</fullName>
    </submittedName>
</protein>
<organism evidence="1 2">
    <name type="scientific">Trifolium pratense</name>
    <name type="common">Red clover</name>
    <dbReference type="NCBI Taxonomy" id="57577"/>
    <lineage>
        <taxon>Eukaryota</taxon>
        <taxon>Viridiplantae</taxon>
        <taxon>Streptophyta</taxon>
        <taxon>Embryophyta</taxon>
        <taxon>Tracheophyta</taxon>
        <taxon>Spermatophyta</taxon>
        <taxon>Magnoliopsida</taxon>
        <taxon>eudicotyledons</taxon>
        <taxon>Gunneridae</taxon>
        <taxon>Pentapetalae</taxon>
        <taxon>rosids</taxon>
        <taxon>fabids</taxon>
        <taxon>Fabales</taxon>
        <taxon>Fabaceae</taxon>
        <taxon>Papilionoideae</taxon>
        <taxon>50 kb inversion clade</taxon>
        <taxon>NPAAA clade</taxon>
        <taxon>Hologalegina</taxon>
        <taxon>IRL clade</taxon>
        <taxon>Trifolieae</taxon>
        <taxon>Trifolium</taxon>
    </lineage>
</organism>
<reference evidence="1" key="1">
    <citation type="submission" date="2023-10" db="EMBL/GenBank/DDBJ databases">
        <authorList>
            <person name="Rodriguez Cubillos JULIANA M."/>
            <person name="De Vega J."/>
        </authorList>
    </citation>
    <scope>NUCLEOTIDE SEQUENCE</scope>
</reference>
<evidence type="ECO:0000313" key="1">
    <source>
        <dbReference type="EMBL" id="CAJ2635999.1"/>
    </source>
</evidence>
<proteinExistence type="predicted"/>
<dbReference type="Proteomes" id="UP001177021">
    <property type="component" value="Unassembled WGS sequence"/>
</dbReference>
<keyword evidence="2" id="KW-1185">Reference proteome</keyword>
<name>A0ACB0ITS9_TRIPR</name>